<evidence type="ECO:0000256" key="4">
    <source>
        <dbReference type="ARBA" id="ARBA00023163"/>
    </source>
</evidence>
<dbReference type="EMBL" id="AEGR01000101">
    <property type="protein sequence ID" value="EGI75582.1"/>
    <property type="molecule type" value="Genomic_DNA"/>
</dbReference>
<keyword evidence="8" id="KW-1185">Reference proteome</keyword>
<dbReference type="InterPro" id="IPR039538">
    <property type="entry name" value="BetI_C"/>
</dbReference>
<gene>
    <name evidence="7" type="ORF">HGR_15459</name>
</gene>
<dbReference type="PROSITE" id="PS50977">
    <property type="entry name" value="HTH_TETR_2"/>
    <property type="match status" value="1"/>
</dbReference>
<evidence type="ECO:0000256" key="3">
    <source>
        <dbReference type="ARBA" id="ARBA00023125"/>
    </source>
</evidence>
<dbReference type="Pfam" id="PF00440">
    <property type="entry name" value="TetR_N"/>
    <property type="match status" value="1"/>
</dbReference>
<dbReference type="Gene3D" id="1.10.357.10">
    <property type="entry name" value="Tetracycline Repressor, domain 2"/>
    <property type="match status" value="1"/>
</dbReference>
<evidence type="ECO:0000256" key="5">
    <source>
        <dbReference type="PROSITE-ProRule" id="PRU00335"/>
    </source>
</evidence>
<dbReference type="SUPFAM" id="SSF48498">
    <property type="entry name" value="Tetracyclin repressor-like, C-terminal domain"/>
    <property type="match status" value="1"/>
</dbReference>
<dbReference type="PANTHER" id="PTHR30055">
    <property type="entry name" value="HTH-TYPE TRANSCRIPTIONAL REGULATOR RUTR"/>
    <property type="match status" value="1"/>
</dbReference>
<feature type="DNA-binding region" description="H-T-H motif" evidence="5">
    <location>
        <begin position="37"/>
        <end position="56"/>
    </location>
</feature>
<dbReference type="InterPro" id="IPR009057">
    <property type="entry name" value="Homeodomain-like_sf"/>
</dbReference>
<dbReference type="GO" id="GO:0003700">
    <property type="term" value="F:DNA-binding transcription factor activity"/>
    <property type="evidence" value="ECO:0007669"/>
    <property type="project" value="TreeGrafter"/>
</dbReference>
<keyword evidence="3 5" id="KW-0238">DNA-binding</keyword>
<evidence type="ECO:0000259" key="6">
    <source>
        <dbReference type="PROSITE" id="PS50977"/>
    </source>
</evidence>
<evidence type="ECO:0000256" key="2">
    <source>
        <dbReference type="ARBA" id="ARBA00023015"/>
    </source>
</evidence>
<dbReference type="Proteomes" id="UP000016368">
    <property type="component" value="Unassembled WGS sequence"/>
</dbReference>
<dbReference type="Pfam" id="PF13977">
    <property type="entry name" value="TetR_C_6"/>
    <property type="match status" value="1"/>
</dbReference>
<dbReference type="InterPro" id="IPR050109">
    <property type="entry name" value="HTH-type_TetR-like_transc_reg"/>
</dbReference>
<dbReference type="PRINTS" id="PR00455">
    <property type="entry name" value="HTHTETR"/>
</dbReference>
<comment type="caution">
    <text evidence="7">The sequence shown here is derived from an EMBL/GenBank/DDBJ whole genome shotgun (WGS) entry which is preliminary data.</text>
</comment>
<dbReference type="InterPro" id="IPR036271">
    <property type="entry name" value="Tet_transcr_reg_TetR-rel_C_sf"/>
</dbReference>
<keyword evidence="4" id="KW-0804">Transcription</keyword>
<protein>
    <submittedName>
        <fullName evidence="7">Transcriptional regulator, TetR family protein</fullName>
    </submittedName>
</protein>
<dbReference type="AlphaFoldDB" id="F3KXA2"/>
<accession>F3KXA2</accession>
<evidence type="ECO:0000313" key="8">
    <source>
        <dbReference type="Proteomes" id="UP000016368"/>
    </source>
</evidence>
<feature type="domain" description="HTH tetR-type" evidence="6">
    <location>
        <begin position="14"/>
        <end position="74"/>
    </location>
</feature>
<dbReference type="RefSeq" id="WP_006299239.1">
    <property type="nucleotide sequence ID" value="NZ_AEGR01000101.1"/>
</dbReference>
<name>F3KXA2_9BURK</name>
<dbReference type="SUPFAM" id="SSF46689">
    <property type="entry name" value="Homeodomain-like"/>
    <property type="match status" value="1"/>
</dbReference>
<reference evidence="7 8" key="1">
    <citation type="journal article" date="2011" name="EMBO J.">
        <title>Structural diversity of bacterial flagellar motors.</title>
        <authorList>
            <person name="Chen S."/>
            <person name="Beeby M."/>
            <person name="Murphy G.E."/>
            <person name="Leadbetter J.R."/>
            <person name="Hendrixson D.R."/>
            <person name="Briegel A."/>
            <person name="Li Z."/>
            <person name="Shi J."/>
            <person name="Tocheva E.I."/>
            <person name="Muller A."/>
            <person name="Dobro M.J."/>
            <person name="Jensen G.J."/>
        </authorList>
    </citation>
    <scope>NUCLEOTIDE SEQUENCE [LARGE SCALE GENOMIC DNA]</scope>
    <source>
        <strain evidence="7 8">ATCC 19624</strain>
    </source>
</reference>
<dbReference type="InterPro" id="IPR001647">
    <property type="entry name" value="HTH_TetR"/>
</dbReference>
<keyword evidence="2" id="KW-0805">Transcription regulation</keyword>
<keyword evidence="1" id="KW-0678">Repressor</keyword>
<dbReference type="GO" id="GO:0000976">
    <property type="term" value="F:transcription cis-regulatory region binding"/>
    <property type="evidence" value="ECO:0007669"/>
    <property type="project" value="TreeGrafter"/>
</dbReference>
<dbReference type="STRING" id="887062.HGR_15459"/>
<evidence type="ECO:0000313" key="7">
    <source>
        <dbReference type="EMBL" id="EGI75582.1"/>
    </source>
</evidence>
<evidence type="ECO:0000256" key="1">
    <source>
        <dbReference type="ARBA" id="ARBA00022491"/>
    </source>
</evidence>
<proteinExistence type="predicted"/>
<sequence>MSSTSTTSLKDRAHERREQILEAAAECVRRSGFHGASMATIAKTAQMSPGHIYNLFENKDEIIAALVERDRDEIVSMISESEQSEDLVVDMIGLLESYVEDATKFADAALSIEVLAEASRNPKLAAVVQASELVVQNRAAAYVRKALSERGIVLNDEEIMARATVIGALFNGLMNQSISLPQMNKAAVTQVIRQVVRQLLTT</sequence>
<organism evidence="7 8">
    <name type="scientific">Hylemonella gracilis ATCC 19624</name>
    <dbReference type="NCBI Taxonomy" id="887062"/>
    <lineage>
        <taxon>Bacteria</taxon>
        <taxon>Pseudomonadati</taxon>
        <taxon>Pseudomonadota</taxon>
        <taxon>Betaproteobacteria</taxon>
        <taxon>Burkholderiales</taxon>
        <taxon>Comamonadaceae</taxon>
        <taxon>Hylemonella</taxon>
    </lineage>
</organism>
<dbReference type="OrthoDB" id="9816320at2"/>
<dbReference type="eggNOG" id="COG1309">
    <property type="taxonomic scope" value="Bacteria"/>
</dbReference>
<dbReference type="PANTHER" id="PTHR30055:SF234">
    <property type="entry name" value="HTH-TYPE TRANSCRIPTIONAL REGULATOR BETI"/>
    <property type="match status" value="1"/>
</dbReference>